<keyword evidence="3 6" id="KW-0808">Transferase</keyword>
<proteinExistence type="inferred from homology"/>
<dbReference type="GO" id="GO:0033863">
    <property type="term" value="F:ribose 1,5-bisphosphate phosphokinase activity"/>
    <property type="evidence" value="ECO:0007669"/>
    <property type="project" value="UniProtKB-UniRule"/>
</dbReference>
<evidence type="ECO:0000259" key="7">
    <source>
        <dbReference type="SMART" id="SM00072"/>
    </source>
</evidence>
<organism evidence="8 9">
    <name type="scientific">Candidatus Propionivibrio aalborgensis</name>
    <dbReference type="NCBI Taxonomy" id="1860101"/>
    <lineage>
        <taxon>Bacteria</taxon>
        <taxon>Pseudomonadati</taxon>
        <taxon>Pseudomonadota</taxon>
        <taxon>Betaproteobacteria</taxon>
        <taxon>Rhodocyclales</taxon>
        <taxon>Rhodocyclaceae</taxon>
        <taxon>Propionivibrio</taxon>
    </lineage>
</organism>
<dbReference type="GO" id="GO:0006015">
    <property type="term" value="P:5-phosphoribose 1-diphosphate biosynthetic process"/>
    <property type="evidence" value="ECO:0007669"/>
    <property type="project" value="UniProtKB-UniRule"/>
</dbReference>
<sequence>MAEGTLFYVVGASGSGKDTLMRYGRQRLAGDPDVIFAHRYITRPVELLGENHVALTEGEFDARQAAGFFAMNWSSHGLRYGIGREINLWLAKGCNVVMNGSRAYLIEARRSYPALIAVLVTVSPEILAARLKARARETDAQMVGRLLRAPQFMPPVGNVEIIQNDGDLCQAGENFVQVISASTASSRAIA</sequence>
<keyword evidence="9" id="KW-1185">Reference proteome</keyword>
<evidence type="ECO:0000256" key="1">
    <source>
        <dbReference type="ARBA" id="ARBA00000373"/>
    </source>
</evidence>
<gene>
    <name evidence="6 8" type="primary">phnN</name>
    <name evidence="8" type="ORF">PROAA_1670004</name>
</gene>
<evidence type="ECO:0000256" key="2">
    <source>
        <dbReference type="ARBA" id="ARBA00005069"/>
    </source>
</evidence>
<dbReference type="EC" id="2.7.4.23" evidence="6"/>
<dbReference type="AlphaFoldDB" id="A0A1A8XKP1"/>
<feature type="domain" description="Guanylate kinase/L-type calcium channel beta subunit" evidence="7">
    <location>
        <begin position="3"/>
        <end position="183"/>
    </location>
</feature>
<evidence type="ECO:0000256" key="5">
    <source>
        <dbReference type="ARBA" id="ARBA00022840"/>
    </source>
</evidence>
<evidence type="ECO:0000256" key="6">
    <source>
        <dbReference type="HAMAP-Rule" id="MF_00836"/>
    </source>
</evidence>
<accession>A0A1A8XKP1</accession>
<dbReference type="InterPro" id="IPR008145">
    <property type="entry name" value="GK/Ca_channel_bsu"/>
</dbReference>
<comment type="caution">
    <text evidence="6">Lacks conserved residue(s) required for the propagation of feature annotation.</text>
</comment>
<keyword evidence="5 6" id="KW-0067">ATP-binding</keyword>
<dbReference type="GO" id="GO:0019634">
    <property type="term" value="P:organic phosphonate metabolic process"/>
    <property type="evidence" value="ECO:0007669"/>
    <property type="project" value="UniProtKB-UniRule"/>
</dbReference>
<comment type="similarity">
    <text evidence="6">Belongs to the ribose 1,5-bisphosphokinase family.</text>
</comment>
<evidence type="ECO:0000256" key="4">
    <source>
        <dbReference type="ARBA" id="ARBA00022741"/>
    </source>
</evidence>
<dbReference type="Gene3D" id="3.40.50.300">
    <property type="entry name" value="P-loop containing nucleotide triphosphate hydrolases"/>
    <property type="match status" value="1"/>
</dbReference>
<dbReference type="EMBL" id="FLQY01000076">
    <property type="protein sequence ID" value="SBT05744.1"/>
    <property type="molecule type" value="Genomic_DNA"/>
</dbReference>
<dbReference type="UniPathway" id="UPA00087">
    <property type="reaction ID" value="UER00175"/>
</dbReference>
<dbReference type="SMART" id="SM00072">
    <property type="entry name" value="GuKc"/>
    <property type="match status" value="1"/>
</dbReference>
<comment type="pathway">
    <text evidence="2 6">Metabolic intermediate biosynthesis; 5-phospho-alpha-D-ribose 1-diphosphate biosynthesis; 5-phospho-alpha-D-ribose 1-diphosphate from D-ribose 5-phosphate (route II): step 3/3.</text>
</comment>
<keyword evidence="4 6" id="KW-0547">Nucleotide-binding</keyword>
<dbReference type="NCBIfam" id="TIGR02322">
    <property type="entry name" value="phosphon_PhnN"/>
    <property type="match status" value="1"/>
</dbReference>
<dbReference type="NCBIfam" id="NF007485">
    <property type="entry name" value="PRK10078.1"/>
    <property type="match status" value="1"/>
</dbReference>
<keyword evidence="8" id="KW-0418">Kinase</keyword>
<evidence type="ECO:0000313" key="8">
    <source>
        <dbReference type="EMBL" id="SBT05744.1"/>
    </source>
</evidence>
<reference evidence="8 9" key="1">
    <citation type="submission" date="2016-06" db="EMBL/GenBank/DDBJ databases">
        <authorList>
            <person name="Kjaerup R.B."/>
            <person name="Dalgaard T.S."/>
            <person name="Juul-Madsen H.R."/>
        </authorList>
    </citation>
    <scope>NUCLEOTIDE SEQUENCE [LARGE SCALE GENOMIC DNA]</scope>
    <source>
        <strain evidence="8">2</strain>
    </source>
</reference>
<dbReference type="HAMAP" id="MF_00836">
    <property type="entry name" value="PhnN"/>
    <property type="match status" value="1"/>
</dbReference>
<protein>
    <recommendedName>
        <fullName evidence="6">Ribose 1,5-bisphosphate phosphokinase PhnN</fullName>
        <ecNumber evidence="6">2.7.4.23</ecNumber>
    </recommendedName>
    <alternativeName>
        <fullName evidence="6">Ribose 1,5-bisphosphokinase</fullName>
    </alternativeName>
</protein>
<comment type="catalytic activity">
    <reaction evidence="1 6">
        <text>alpha-D-ribose 1,5-bisphosphate + ATP = 5-phospho-alpha-D-ribose 1-diphosphate + ADP</text>
        <dbReference type="Rhea" id="RHEA:20109"/>
        <dbReference type="ChEBI" id="CHEBI:30616"/>
        <dbReference type="ChEBI" id="CHEBI:58017"/>
        <dbReference type="ChEBI" id="CHEBI:68688"/>
        <dbReference type="ChEBI" id="CHEBI:456216"/>
        <dbReference type="EC" id="2.7.4.23"/>
    </reaction>
</comment>
<comment type="function">
    <text evidence="6">Catalyzes the phosphorylation of ribose 1,5-bisphosphate to 5-phospho-D-ribosyl alpha-1-diphosphate (PRPP).</text>
</comment>
<dbReference type="RefSeq" id="WP_186410266.1">
    <property type="nucleotide sequence ID" value="NZ_FLQY01000076.1"/>
</dbReference>
<dbReference type="Proteomes" id="UP000199600">
    <property type="component" value="Unassembled WGS sequence"/>
</dbReference>
<dbReference type="GO" id="GO:0005524">
    <property type="term" value="F:ATP binding"/>
    <property type="evidence" value="ECO:0007669"/>
    <property type="project" value="UniProtKB-KW"/>
</dbReference>
<dbReference type="InterPro" id="IPR027417">
    <property type="entry name" value="P-loop_NTPase"/>
</dbReference>
<name>A0A1A8XKP1_9RHOO</name>
<dbReference type="InterPro" id="IPR012699">
    <property type="entry name" value="PhnN"/>
</dbReference>
<dbReference type="SUPFAM" id="SSF52540">
    <property type="entry name" value="P-loop containing nucleoside triphosphate hydrolases"/>
    <property type="match status" value="1"/>
</dbReference>
<evidence type="ECO:0000313" key="9">
    <source>
        <dbReference type="Proteomes" id="UP000199600"/>
    </source>
</evidence>
<evidence type="ECO:0000256" key="3">
    <source>
        <dbReference type="ARBA" id="ARBA00022679"/>
    </source>
</evidence>